<dbReference type="PANTHER" id="PTHR33254">
    <property type="entry name" value="4-HYDROXY-4-METHYL-2-OXOGLUTARATE ALDOLASE 3-RELATED"/>
    <property type="match status" value="1"/>
</dbReference>
<comment type="subunit">
    <text evidence="4">Homotrimer.</text>
</comment>
<comment type="catalytic activity">
    <reaction evidence="1">
        <text>4-hydroxy-4-methyl-2-oxoglutarate = 2 pyruvate</text>
        <dbReference type="Rhea" id="RHEA:22748"/>
        <dbReference type="ChEBI" id="CHEBI:15361"/>
        <dbReference type="ChEBI" id="CHEBI:58276"/>
        <dbReference type="EC" id="4.1.3.17"/>
    </reaction>
</comment>
<evidence type="ECO:0000256" key="6">
    <source>
        <dbReference type="ARBA" id="ARBA00012947"/>
    </source>
</evidence>
<reference evidence="14 15" key="1">
    <citation type="submission" date="2020-08" db="EMBL/GenBank/DDBJ databases">
        <title>Genomic Encyclopedia of Type Strains, Phase IV (KMG-IV): sequencing the most valuable type-strain genomes for metagenomic binning, comparative biology and taxonomic classification.</title>
        <authorList>
            <person name="Goeker M."/>
        </authorList>
    </citation>
    <scope>NUCLEOTIDE SEQUENCE [LARGE SCALE GENOMIC DNA]</scope>
    <source>
        <strain evidence="14 15">DSM 21769</strain>
    </source>
</reference>
<evidence type="ECO:0000256" key="3">
    <source>
        <dbReference type="ARBA" id="ARBA00008621"/>
    </source>
</evidence>
<evidence type="ECO:0000256" key="9">
    <source>
        <dbReference type="ARBA" id="ARBA00029596"/>
    </source>
</evidence>
<dbReference type="PANTHER" id="PTHR33254:SF4">
    <property type="entry name" value="4-HYDROXY-4-METHYL-2-OXOGLUTARATE ALDOLASE 3-RELATED"/>
    <property type="match status" value="1"/>
</dbReference>
<dbReference type="Pfam" id="PF03737">
    <property type="entry name" value="RraA-like"/>
    <property type="match status" value="1"/>
</dbReference>
<dbReference type="GO" id="GO:0047443">
    <property type="term" value="F:4-hydroxy-4-methyl-2-oxoglutarate aldolase activity"/>
    <property type="evidence" value="ECO:0007669"/>
    <property type="project" value="UniProtKB-EC"/>
</dbReference>
<evidence type="ECO:0000256" key="8">
    <source>
        <dbReference type="ARBA" id="ARBA00025046"/>
    </source>
</evidence>
<comment type="caution">
    <text evidence="14">The sequence shown here is derived from an EMBL/GenBank/DDBJ whole genome shotgun (WGS) entry which is preliminary data.</text>
</comment>
<dbReference type="AlphaFoldDB" id="A0A841PNG3"/>
<evidence type="ECO:0000256" key="2">
    <source>
        <dbReference type="ARBA" id="ARBA00001968"/>
    </source>
</evidence>
<dbReference type="InterPro" id="IPR036704">
    <property type="entry name" value="RraA/RraA-like_sf"/>
</dbReference>
<evidence type="ECO:0000256" key="5">
    <source>
        <dbReference type="ARBA" id="ARBA00012213"/>
    </source>
</evidence>
<evidence type="ECO:0000256" key="7">
    <source>
        <dbReference type="ARBA" id="ARBA00016549"/>
    </source>
</evidence>
<proteinExistence type="inferred from homology"/>
<dbReference type="GO" id="GO:0046872">
    <property type="term" value="F:metal ion binding"/>
    <property type="evidence" value="ECO:0007669"/>
    <property type="project" value="UniProtKB-KW"/>
</dbReference>
<dbReference type="EC" id="4.1.1.112" evidence="6"/>
<evidence type="ECO:0000256" key="12">
    <source>
        <dbReference type="ARBA" id="ARBA00047973"/>
    </source>
</evidence>
<feature type="binding site" evidence="13">
    <location>
        <position position="104"/>
    </location>
    <ligand>
        <name>substrate</name>
    </ligand>
</feature>
<organism evidence="14 15">
    <name type="scientific">Geomicrobium halophilum</name>
    <dbReference type="NCBI Taxonomy" id="549000"/>
    <lineage>
        <taxon>Bacteria</taxon>
        <taxon>Bacillati</taxon>
        <taxon>Bacillota</taxon>
        <taxon>Bacilli</taxon>
        <taxon>Bacillales</taxon>
        <taxon>Geomicrobium</taxon>
    </lineage>
</organism>
<comment type="cofactor">
    <cofactor evidence="13">
        <name>Mg(2+)</name>
        <dbReference type="ChEBI" id="CHEBI:18420"/>
    </cofactor>
</comment>
<feature type="binding site" evidence="13">
    <location>
        <position position="105"/>
    </location>
    <ligand>
        <name>Mg(2+)</name>
        <dbReference type="ChEBI" id="CHEBI:18420"/>
    </ligand>
</feature>
<evidence type="ECO:0000313" key="14">
    <source>
        <dbReference type="EMBL" id="MBB6450289.1"/>
    </source>
</evidence>
<evidence type="ECO:0000256" key="13">
    <source>
        <dbReference type="PIRSR" id="PIRSR605493-1"/>
    </source>
</evidence>
<accession>A0A841PNG3</accession>
<evidence type="ECO:0000256" key="1">
    <source>
        <dbReference type="ARBA" id="ARBA00001342"/>
    </source>
</evidence>
<gene>
    <name evidence="14" type="ORF">HNR44_002272</name>
</gene>
<keyword evidence="13" id="KW-0479">Metal-binding</keyword>
<comment type="catalytic activity">
    <reaction evidence="12">
        <text>oxaloacetate + H(+) = pyruvate + CO2</text>
        <dbReference type="Rhea" id="RHEA:15641"/>
        <dbReference type="ChEBI" id="CHEBI:15361"/>
        <dbReference type="ChEBI" id="CHEBI:15378"/>
        <dbReference type="ChEBI" id="CHEBI:16452"/>
        <dbReference type="ChEBI" id="CHEBI:16526"/>
        <dbReference type="EC" id="4.1.1.112"/>
    </reaction>
</comment>
<evidence type="ECO:0000256" key="4">
    <source>
        <dbReference type="ARBA" id="ARBA00011233"/>
    </source>
</evidence>
<dbReference type="GO" id="GO:0008948">
    <property type="term" value="F:oxaloacetate decarboxylase activity"/>
    <property type="evidence" value="ECO:0007669"/>
    <property type="project" value="UniProtKB-EC"/>
</dbReference>
<evidence type="ECO:0000313" key="15">
    <source>
        <dbReference type="Proteomes" id="UP000568839"/>
    </source>
</evidence>
<keyword evidence="15" id="KW-1185">Reference proteome</keyword>
<evidence type="ECO:0000256" key="10">
    <source>
        <dbReference type="ARBA" id="ARBA00030169"/>
    </source>
</evidence>
<dbReference type="InterPro" id="IPR005493">
    <property type="entry name" value="RraA/RraA-like"/>
</dbReference>
<evidence type="ECO:0000256" key="11">
    <source>
        <dbReference type="ARBA" id="ARBA00032305"/>
    </source>
</evidence>
<dbReference type="SUPFAM" id="SSF89562">
    <property type="entry name" value="RraA-like"/>
    <property type="match status" value="1"/>
</dbReference>
<sequence>MVDYKEFEHLPTTPVSDALGGKNHLDISIKPLNDDWHMYGRAFTVDAPAGENISVLEGIYHAKPGDVLIVDGKGEASNALAGDFVIGLAKTLGLHGVVIDGVIRDIDGIRDLNFPVFTKGTTPAASKKTEEGSINIPINVGGVDVKPGDIVVGDVDGVVIVPESQAEEVIQKAKERIQKDEKRAETYGGSSEAAREYIENFLKNNKKG</sequence>
<dbReference type="Gene3D" id="3.50.30.40">
    <property type="entry name" value="Ribonuclease E inhibitor RraA/RraA-like"/>
    <property type="match status" value="1"/>
</dbReference>
<comment type="function">
    <text evidence="8">Catalyzes the aldol cleavage of 4-hydroxy-4-methyl-2-oxoglutarate (HMG) into 2 molecules of pyruvate. Also contains a secondary oxaloacetate (OAA) decarboxylase activity due to the common pyruvate enolate transition state formed following C-C bond cleavage in the retro-aldol and decarboxylation reactions.</text>
</comment>
<dbReference type="EMBL" id="JACHHJ010000003">
    <property type="protein sequence ID" value="MBB6450289.1"/>
    <property type="molecule type" value="Genomic_DNA"/>
</dbReference>
<keyword evidence="13" id="KW-0460">Magnesium</keyword>
<dbReference type="EC" id="4.1.3.17" evidence="5"/>
<dbReference type="RefSeq" id="WP_184404343.1">
    <property type="nucleotide sequence ID" value="NZ_JACHHJ010000003.1"/>
</dbReference>
<comment type="cofactor">
    <cofactor evidence="2">
        <name>a divalent metal cation</name>
        <dbReference type="ChEBI" id="CHEBI:60240"/>
    </cofactor>
</comment>
<comment type="similarity">
    <text evidence="3">Belongs to the class II aldolase/RraA-like family.</text>
</comment>
<dbReference type="Proteomes" id="UP000568839">
    <property type="component" value="Unassembled WGS sequence"/>
</dbReference>
<name>A0A841PNG3_9BACL</name>
<feature type="binding site" evidence="13">
    <location>
        <begin position="82"/>
        <end position="85"/>
    </location>
    <ligand>
        <name>substrate</name>
    </ligand>
</feature>
<dbReference type="CDD" id="cd16841">
    <property type="entry name" value="RraA_family"/>
    <property type="match status" value="1"/>
</dbReference>
<protein>
    <recommendedName>
        <fullName evidence="7">Putative 4-hydroxy-4-methyl-2-oxoglutarate aldolase</fullName>
        <ecNumber evidence="6">4.1.1.112</ecNumber>
        <ecNumber evidence="5">4.1.3.17</ecNumber>
    </recommendedName>
    <alternativeName>
        <fullName evidence="11">Oxaloacetate decarboxylase</fullName>
    </alternativeName>
    <alternativeName>
        <fullName evidence="9">Regulator of ribonuclease activity homolog</fullName>
    </alternativeName>
    <alternativeName>
        <fullName evidence="10">RraA-like protein</fullName>
    </alternativeName>
</protein>